<evidence type="ECO:0000256" key="6">
    <source>
        <dbReference type="ARBA" id="ARBA00022824"/>
    </source>
</evidence>
<evidence type="ECO:0000256" key="14">
    <source>
        <dbReference type="SAM" id="Phobius"/>
    </source>
</evidence>
<evidence type="ECO:0000256" key="4">
    <source>
        <dbReference type="ARBA" id="ARBA00022692"/>
    </source>
</evidence>
<dbReference type="PANTHER" id="PTHR12863">
    <property type="entry name" value="FATTY ACID HYDROXYLASE"/>
    <property type="match status" value="1"/>
</dbReference>
<protein>
    <submittedName>
        <fullName evidence="16">Fatty acid hydroxylase</fullName>
    </submittedName>
</protein>
<sequence>MSSKTEHQSIRLFENKFLESLTHVHPLIPLLLWAPIASYLLWRSVAVHELPAAGLLLTAVAGILVWTLTEYVLHRFAFHFPAKSKFGKWLVFLFHGNHHDDPKDKTRLVMPPSGSIPIMIALYFLFSLFVPAPWIEPFCAFFMIGYLIYDYIHYATHHFPMKNPVAKYIKHYHLKHHFSGEKGRYGVSSPLWDKVFGSAGSGN</sequence>
<dbReference type="InterPro" id="IPR006694">
    <property type="entry name" value="Fatty_acid_hydroxylase"/>
</dbReference>
<dbReference type="InterPro" id="IPR014430">
    <property type="entry name" value="Scs7"/>
</dbReference>
<evidence type="ECO:0000259" key="15">
    <source>
        <dbReference type="Pfam" id="PF04116"/>
    </source>
</evidence>
<keyword evidence="6" id="KW-0256">Endoplasmic reticulum</keyword>
<dbReference type="Proteomes" id="UP001143362">
    <property type="component" value="Unassembled WGS sequence"/>
</dbReference>
<comment type="subcellular location">
    <subcellularLocation>
        <location evidence="2">Endoplasmic reticulum membrane</location>
        <topology evidence="2">Multi-pass membrane protein</topology>
    </subcellularLocation>
</comment>
<keyword evidence="12 14" id="KW-0472">Membrane</keyword>
<keyword evidence="13" id="KW-0275">Fatty acid biosynthesis</keyword>
<name>A0ABT3TM84_9GAMM</name>
<evidence type="ECO:0000313" key="17">
    <source>
        <dbReference type="Proteomes" id="UP001143362"/>
    </source>
</evidence>
<dbReference type="PANTHER" id="PTHR12863:SF1">
    <property type="entry name" value="FATTY ACID 2-HYDROXYLASE"/>
    <property type="match status" value="1"/>
</dbReference>
<keyword evidence="7" id="KW-0276">Fatty acid metabolism</keyword>
<gene>
    <name evidence="16" type="ORF">EYC98_16380</name>
</gene>
<keyword evidence="3" id="KW-0444">Lipid biosynthesis</keyword>
<evidence type="ECO:0000256" key="11">
    <source>
        <dbReference type="ARBA" id="ARBA00023098"/>
    </source>
</evidence>
<keyword evidence="4 14" id="KW-0812">Transmembrane</keyword>
<evidence type="ECO:0000256" key="7">
    <source>
        <dbReference type="ARBA" id="ARBA00022832"/>
    </source>
</evidence>
<keyword evidence="10" id="KW-0560">Oxidoreductase</keyword>
<keyword evidence="11" id="KW-0443">Lipid metabolism</keyword>
<accession>A0ABT3TM84</accession>
<feature type="domain" description="Fatty acid hydroxylase" evidence="15">
    <location>
        <begin position="60"/>
        <end position="198"/>
    </location>
</feature>
<evidence type="ECO:0000256" key="9">
    <source>
        <dbReference type="ARBA" id="ARBA00022989"/>
    </source>
</evidence>
<evidence type="ECO:0000256" key="10">
    <source>
        <dbReference type="ARBA" id="ARBA00023002"/>
    </source>
</evidence>
<evidence type="ECO:0000256" key="8">
    <source>
        <dbReference type="ARBA" id="ARBA00022833"/>
    </source>
</evidence>
<evidence type="ECO:0000256" key="3">
    <source>
        <dbReference type="ARBA" id="ARBA00022516"/>
    </source>
</evidence>
<feature type="transmembrane region" description="Helical" evidence="14">
    <location>
        <begin position="21"/>
        <end position="42"/>
    </location>
</feature>
<comment type="cofactor">
    <cofactor evidence="1">
        <name>Zn(2+)</name>
        <dbReference type="ChEBI" id="CHEBI:29105"/>
    </cofactor>
</comment>
<keyword evidence="9 14" id="KW-1133">Transmembrane helix</keyword>
<proteinExistence type="predicted"/>
<reference evidence="16" key="1">
    <citation type="submission" date="2019-02" db="EMBL/GenBank/DDBJ databases">
        <authorList>
            <person name="Li S.-H."/>
        </authorList>
    </citation>
    <scope>NUCLEOTIDE SEQUENCE</scope>
    <source>
        <strain evidence="16">IMCC14734</strain>
    </source>
</reference>
<evidence type="ECO:0000256" key="12">
    <source>
        <dbReference type="ARBA" id="ARBA00023136"/>
    </source>
</evidence>
<dbReference type="EMBL" id="SHNN01000003">
    <property type="protein sequence ID" value="MCX2982442.1"/>
    <property type="molecule type" value="Genomic_DNA"/>
</dbReference>
<keyword evidence="5" id="KW-0479">Metal-binding</keyword>
<keyword evidence="17" id="KW-1185">Reference proteome</keyword>
<dbReference type="Pfam" id="PF04116">
    <property type="entry name" value="FA_hydroxylase"/>
    <property type="match status" value="1"/>
</dbReference>
<evidence type="ECO:0000313" key="16">
    <source>
        <dbReference type="EMBL" id="MCX2982442.1"/>
    </source>
</evidence>
<evidence type="ECO:0000256" key="2">
    <source>
        <dbReference type="ARBA" id="ARBA00004477"/>
    </source>
</evidence>
<evidence type="ECO:0000256" key="1">
    <source>
        <dbReference type="ARBA" id="ARBA00001947"/>
    </source>
</evidence>
<feature type="transmembrane region" description="Helical" evidence="14">
    <location>
        <begin position="54"/>
        <end position="73"/>
    </location>
</feature>
<organism evidence="16 17">
    <name type="scientific">Candidatus Litorirhabdus singularis</name>
    <dbReference type="NCBI Taxonomy" id="2518993"/>
    <lineage>
        <taxon>Bacteria</taxon>
        <taxon>Pseudomonadati</taxon>
        <taxon>Pseudomonadota</taxon>
        <taxon>Gammaproteobacteria</taxon>
        <taxon>Cellvibrionales</taxon>
        <taxon>Halieaceae</taxon>
        <taxon>Candidatus Litorirhabdus</taxon>
    </lineage>
</organism>
<keyword evidence="8" id="KW-0862">Zinc</keyword>
<evidence type="ECO:0000256" key="5">
    <source>
        <dbReference type="ARBA" id="ARBA00022723"/>
    </source>
</evidence>
<dbReference type="RefSeq" id="WP_279246464.1">
    <property type="nucleotide sequence ID" value="NZ_SHNN01000003.1"/>
</dbReference>
<comment type="caution">
    <text evidence="16">The sequence shown here is derived from an EMBL/GenBank/DDBJ whole genome shotgun (WGS) entry which is preliminary data.</text>
</comment>
<feature type="transmembrane region" description="Helical" evidence="14">
    <location>
        <begin position="108"/>
        <end position="128"/>
    </location>
</feature>
<evidence type="ECO:0000256" key="13">
    <source>
        <dbReference type="ARBA" id="ARBA00023160"/>
    </source>
</evidence>